<keyword evidence="1" id="KW-0472">Membrane</keyword>
<evidence type="ECO:0000259" key="2">
    <source>
        <dbReference type="Pfam" id="PF01345"/>
    </source>
</evidence>
<dbReference type="Pfam" id="PF24346">
    <property type="entry name" value="DUF7507"/>
    <property type="match status" value="5"/>
</dbReference>
<protein>
    <submittedName>
        <fullName evidence="6">Unannotated protein</fullName>
    </submittedName>
</protein>
<dbReference type="Gene3D" id="2.60.40.10">
    <property type="entry name" value="Immunoglobulins"/>
    <property type="match status" value="3"/>
</dbReference>
<name>A0A6J7RY64_9ZZZZ</name>
<dbReference type="Pfam" id="PF01345">
    <property type="entry name" value="DUF11"/>
    <property type="match status" value="2"/>
</dbReference>
<dbReference type="Pfam" id="PF20674">
    <property type="entry name" value="SpaA_3"/>
    <property type="match status" value="2"/>
</dbReference>
<dbReference type="InterPro" id="IPR001434">
    <property type="entry name" value="OmcB-like_DUF11"/>
</dbReference>
<dbReference type="Gene3D" id="2.60.40.1140">
    <property type="entry name" value="Collagen-binding surface protein Cna, B-type domain"/>
    <property type="match status" value="1"/>
</dbReference>
<dbReference type="InterPro" id="IPR046022">
    <property type="entry name" value="DUF5979"/>
</dbReference>
<reference evidence="6" key="1">
    <citation type="submission" date="2020-05" db="EMBL/GenBank/DDBJ databases">
        <authorList>
            <person name="Chiriac C."/>
            <person name="Salcher M."/>
            <person name="Ghai R."/>
            <person name="Kavagutti S V."/>
        </authorList>
    </citation>
    <scope>NUCLEOTIDE SEQUENCE</scope>
</reference>
<dbReference type="InterPro" id="IPR055354">
    <property type="entry name" value="DUF7507"/>
</dbReference>
<feature type="domain" description="DUF7507" evidence="5">
    <location>
        <begin position="1020"/>
        <end position="1120"/>
    </location>
</feature>
<evidence type="ECO:0000259" key="5">
    <source>
        <dbReference type="Pfam" id="PF24346"/>
    </source>
</evidence>
<feature type="domain" description="SpaA-like prealbumin fold" evidence="4">
    <location>
        <begin position="399"/>
        <end position="463"/>
    </location>
</feature>
<feature type="domain" description="DUF5979" evidence="3">
    <location>
        <begin position="75"/>
        <end position="169"/>
    </location>
</feature>
<feature type="domain" description="DUF11" evidence="2">
    <location>
        <begin position="1245"/>
        <end position="1362"/>
    </location>
</feature>
<dbReference type="PANTHER" id="PTHR34819">
    <property type="entry name" value="LARGE CYSTEINE-RICH PERIPLASMIC PROTEIN OMCB"/>
    <property type="match status" value="1"/>
</dbReference>
<feature type="domain" description="DUF7507" evidence="5">
    <location>
        <begin position="903"/>
        <end position="1006"/>
    </location>
</feature>
<sequence length="1436" mass="145572">MNCDGSAFDSARSVATIGNSGSITISGIPSGINCVVTETVPLGWDLTTPNDVQVSIPASSTVTANFTNTRQTADLVITKAVSGAYAVGVSGTFDFVVNCGDAGTFSPSIQASNTQNGTATISGIPVGSTCQLKETVPSGWVLDTSVPGNTNPRSLTIQQTGNNTTFTNSREVGDLTISKTIDQGSGSFVFAATCNQATVAGSPFTIAIAAPETAGSVVISGVPTGSSCVIDEQPDGSTDGSFEQIIPANGAAVTISPTGASNRAEFVNKRRTGALVISKLFPQGSLGDPDKEFQFSWDCGPEPRSIALKAGQSHRVEALPTGTQCAVVEAAAPGYETTVDPASGSVQIREGDNTVTYTNRRSTGTLQIVKQLVPANDPGLFDLSIVGQLTQGPFGNNGKTDTAVLPTGSYLIAESAAATSPTALADYDTSLMCLDKGVPMQLGLDGAVPVGANSEVICTYTNKRKATVEITKALSPAEDEGRFTLTLDGVGKVTGGNGATTGALVIPTGPHTVGETAGNASTNLDDYNSFTSCSTNGGQGVLGGAITAEYGDAIVCTVSNTRKSADLSITKTAVTPWVEPGGVATFSLTVSNAAGAGTARQVQVLDPLPAGTTYLSSQGDICDPVGTTCEIGTLAAGASRTFTITYRVNSPTDALVVHNEATVTSPDDLESPGAEADVPVARIGVVKSAAEGWFNAVGSTINYSYVVTNLGGIDLTGVTVTDNKIPSAAIDCNGATAGNGQPFALAVGASATCSASATVDAGDVSAGRVDNVATADSDQTSPTADTWTVPLAALDLTKTLDSLGPFKLGDTLEYTIVARNTGQIALSGLTIADAAADGFDSATDCNPALPITSLAIGSSVTCSAVHKVTQDDIDEGSFTNAATADTVETPPASDEVTTNFDRTPSLDFVKTVTSAGPYELGDTVTYSLVATNTGNVTLKKVLITESTGATVGTCDPEGGGEAADDTGVTLKPGGKLTCTASYKILQKDVDAGFHKNTATADSEQTEDISDDETVPVAQDPALEITKAVADSPTPPSDGYRLGETVTYLITVNNTGTVTLTGVRVTDAGVGAVLGDCTPTLPATLAPTAKLTCAATHVVTQADVDAGTYTNVATADSDQTTPDTDNETVPMVQEPALNIVKTVTSTGPYALGDAITFSIVAKNTGTTTLTEVTVTEQNADATLEGCSPEPPASLAPGEKITCTATHLVTQADFDAGEYRNVAVADSKETDPTEDDEVVPTPNPAVDLAITKSVVGTLAAGQRGSYQLLVRNNGPATATSIVVTDAVPTALSLVSAAGTDWECTISGNSLRCVATVELAAGAALPPVSVVVDVPSTATGSITNTGFVSGIQPDTDPSNNQDSVTSTLAAVAGIVEFAPVITTVPVVVPVQPEVRGATATRQSLPLTGGDLALGVLGALLLAAGMVTYFAARRRNRVRV</sequence>
<feature type="domain" description="DUF7507" evidence="5">
    <location>
        <begin position="1133"/>
        <end position="1228"/>
    </location>
</feature>
<dbReference type="InterPro" id="IPR051172">
    <property type="entry name" value="Chlamydia_OmcB"/>
</dbReference>
<dbReference type="NCBIfam" id="TIGR01451">
    <property type="entry name" value="B_ant_repeat"/>
    <property type="match status" value="7"/>
</dbReference>
<evidence type="ECO:0000313" key="6">
    <source>
        <dbReference type="EMBL" id="CAB5033398.1"/>
    </source>
</evidence>
<feature type="domain" description="DUF7507" evidence="5">
    <location>
        <begin position="793"/>
        <end position="896"/>
    </location>
</feature>
<feature type="domain" description="DUF5979" evidence="3">
    <location>
        <begin position="287"/>
        <end position="359"/>
    </location>
</feature>
<gene>
    <name evidence="6" type="ORF">UFOPK4173_00873</name>
</gene>
<feature type="domain" description="DUF11" evidence="2">
    <location>
        <begin position="566"/>
        <end position="667"/>
    </location>
</feature>
<feature type="domain" description="SpaA-like prealbumin fold" evidence="4">
    <location>
        <begin position="491"/>
        <end position="561"/>
    </location>
</feature>
<dbReference type="InterPro" id="IPR048834">
    <property type="entry name" value="SpaA_pre-album"/>
</dbReference>
<feature type="domain" description="DUF7507" evidence="5">
    <location>
        <begin position="682"/>
        <end position="780"/>
    </location>
</feature>
<dbReference type="InterPro" id="IPR013783">
    <property type="entry name" value="Ig-like_fold"/>
</dbReference>
<feature type="transmembrane region" description="Helical" evidence="1">
    <location>
        <begin position="1408"/>
        <end position="1428"/>
    </location>
</feature>
<proteinExistence type="predicted"/>
<organism evidence="6">
    <name type="scientific">freshwater metagenome</name>
    <dbReference type="NCBI Taxonomy" id="449393"/>
    <lineage>
        <taxon>unclassified sequences</taxon>
        <taxon>metagenomes</taxon>
        <taxon>ecological metagenomes</taxon>
    </lineage>
</organism>
<evidence type="ECO:0000256" key="1">
    <source>
        <dbReference type="SAM" id="Phobius"/>
    </source>
</evidence>
<evidence type="ECO:0000259" key="3">
    <source>
        <dbReference type="Pfam" id="PF19407"/>
    </source>
</evidence>
<dbReference type="EMBL" id="CAFBPW010000083">
    <property type="protein sequence ID" value="CAB5033398.1"/>
    <property type="molecule type" value="Genomic_DNA"/>
</dbReference>
<accession>A0A6J7RY64</accession>
<keyword evidence="1" id="KW-0812">Transmembrane</keyword>
<dbReference type="PANTHER" id="PTHR34819:SF3">
    <property type="entry name" value="CELL SURFACE PROTEIN"/>
    <property type="match status" value="1"/>
</dbReference>
<feature type="domain" description="DUF5979" evidence="3">
    <location>
        <begin position="175"/>
        <end position="268"/>
    </location>
</feature>
<feature type="domain" description="DUF5979" evidence="3">
    <location>
        <begin position="3"/>
        <end position="69"/>
    </location>
</feature>
<evidence type="ECO:0000259" key="4">
    <source>
        <dbReference type="Pfam" id="PF20674"/>
    </source>
</evidence>
<keyword evidence="1" id="KW-1133">Transmembrane helix</keyword>
<dbReference type="InterPro" id="IPR047589">
    <property type="entry name" value="DUF11_rpt"/>
</dbReference>
<dbReference type="Pfam" id="PF19407">
    <property type="entry name" value="DUF5979"/>
    <property type="match status" value="4"/>
</dbReference>